<sequence length="59" mass="5881">MNATSTTTAVHTPTHATLVRVTGTGRIFGAGRAGAEGDERTGGADVAGSACRLVGPLRE</sequence>
<evidence type="ECO:0000313" key="1">
    <source>
        <dbReference type="EMBL" id="GAA4620217.1"/>
    </source>
</evidence>
<organism evidence="1 2">
    <name type="scientific">Actinoallomurus vinaceus</name>
    <dbReference type="NCBI Taxonomy" id="1080074"/>
    <lineage>
        <taxon>Bacteria</taxon>
        <taxon>Bacillati</taxon>
        <taxon>Actinomycetota</taxon>
        <taxon>Actinomycetes</taxon>
        <taxon>Streptosporangiales</taxon>
        <taxon>Thermomonosporaceae</taxon>
        <taxon>Actinoallomurus</taxon>
    </lineage>
</organism>
<keyword evidence="2" id="KW-1185">Reference proteome</keyword>
<name>A0ABP8U3N1_9ACTN</name>
<gene>
    <name evidence="1" type="ORF">GCM10023196_003320</name>
</gene>
<evidence type="ECO:0000313" key="2">
    <source>
        <dbReference type="Proteomes" id="UP001501442"/>
    </source>
</evidence>
<proteinExistence type="predicted"/>
<protein>
    <submittedName>
        <fullName evidence="1">Uncharacterized protein</fullName>
    </submittedName>
</protein>
<dbReference type="Proteomes" id="UP001501442">
    <property type="component" value="Unassembled WGS sequence"/>
</dbReference>
<accession>A0ABP8U3N1</accession>
<reference evidence="2" key="1">
    <citation type="journal article" date="2019" name="Int. J. Syst. Evol. Microbiol.">
        <title>The Global Catalogue of Microorganisms (GCM) 10K type strain sequencing project: providing services to taxonomists for standard genome sequencing and annotation.</title>
        <authorList>
            <consortium name="The Broad Institute Genomics Platform"/>
            <consortium name="The Broad Institute Genome Sequencing Center for Infectious Disease"/>
            <person name="Wu L."/>
            <person name="Ma J."/>
        </authorList>
    </citation>
    <scope>NUCLEOTIDE SEQUENCE [LARGE SCALE GENOMIC DNA]</scope>
    <source>
        <strain evidence="2">JCM 17939</strain>
    </source>
</reference>
<comment type="caution">
    <text evidence="1">The sequence shown here is derived from an EMBL/GenBank/DDBJ whole genome shotgun (WGS) entry which is preliminary data.</text>
</comment>
<dbReference type="EMBL" id="BAABHK010000001">
    <property type="protein sequence ID" value="GAA4620217.1"/>
    <property type="molecule type" value="Genomic_DNA"/>
</dbReference>